<dbReference type="PANTHER" id="PTHR27002">
    <property type="entry name" value="RECEPTOR-LIKE SERINE/THREONINE-PROTEIN KINASE SD1-8"/>
    <property type="match status" value="1"/>
</dbReference>
<keyword evidence="9" id="KW-1133">Transmembrane helix</keyword>
<keyword evidence="8" id="KW-0325">Glycoprotein</keyword>
<dbReference type="GO" id="GO:0004674">
    <property type="term" value="F:protein serine/threonine kinase activity"/>
    <property type="evidence" value="ECO:0007669"/>
    <property type="project" value="UniProtKB-KW"/>
</dbReference>
<evidence type="ECO:0000256" key="5">
    <source>
        <dbReference type="ARBA" id="ARBA00022777"/>
    </source>
</evidence>
<evidence type="ECO:0000256" key="1">
    <source>
        <dbReference type="ARBA" id="ARBA00022527"/>
    </source>
</evidence>
<dbReference type="EMBL" id="JAYMYS010000002">
    <property type="protein sequence ID" value="KAK7405407.1"/>
    <property type="molecule type" value="Genomic_DNA"/>
</dbReference>
<evidence type="ECO:0000256" key="2">
    <source>
        <dbReference type="ARBA" id="ARBA00022679"/>
    </source>
</evidence>
<evidence type="ECO:0000256" key="9">
    <source>
        <dbReference type="SAM" id="Phobius"/>
    </source>
</evidence>
<dbReference type="PANTHER" id="PTHR27002:SF926">
    <property type="entry name" value="OS07G0535800 PROTEIN"/>
    <property type="match status" value="1"/>
</dbReference>
<dbReference type="Pfam" id="PF01453">
    <property type="entry name" value="B_lectin"/>
    <property type="match status" value="1"/>
</dbReference>
<keyword evidence="6" id="KW-0067">ATP-binding</keyword>
<dbReference type="SUPFAM" id="SSF56112">
    <property type="entry name" value="Protein kinase-like (PK-like)"/>
    <property type="match status" value="1"/>
</dbReference>
<organism evidence="11 12">
    <name type="scientific">Psophocarpus tetragonolobus</name>
    <name type="common">Winged bean</name>
    <name type="synonym">Dolichos tetragonolobus</name>
    <dbReference type="NCBI Taxonomy" id="3891"/>
    <lineage>
        <taxon>Eukaryota</taxon>
        <taxon>Viridiplantae</taxon>
        <taxon>Streptophyta</taxon>
        <taxon>Embryophyta</taxon>
        <taxon>Tracheophyta</taxon>
        <taxon>Spermatophyta</taxon>
        <taxon>Magnoliopsida</taxon>
        <taxon>eudicotyledons</taxon>
        <taxon>Gunneridae</taxon>
        <taxon>Pentapetalae</taxon>
        <taxon>rosids</taxon>
        <taxon>fabids</taxon>
        <taxon>Fabales</taxon>
        <taxon>Fabaceae</taxon>
        <taxon>Papilionoideae</taxon>
        <taxon>50 kb inversion clade</taxon>
        <taxon>NPAAA clade</taxon>
        <taxon>indigoferoid/millettioid clade</taxon>
        <taxon>Phaseoleae</taxon>
        <taxon>Psophocarpus</taxon>
    </lineage>
</organism>
<evidence type="ECO:0000256" key="8">
    <source>
        <dbReference type="ARBA" id="ARBA00023180"/>
    </source>
</evidence>
<dbReference type="GO" id="GO:0005886">
    <property type="term" value="C:plasma membrane"/>
    <property type="evidence" value="ECO:0007669"/>
    <property type="project" value="TreeGrafter"/>
</dbReference>
<comment type="caution">
    <text evidence="11">The sequence shown here is derived from an EMBL/GenBank/DDBJ whole genome shotgun (WGS) entry which is preliminary data.</text>
</comment>
<dbReference type="InterPro" id="IPR011009">
    <property type="entry name" value="Kinase-like_dom_sf"/>
</dbReference>
<keyword evidence="7" id="KW-1015">Disulfide bond</keyword>
<feature type="domain" description="Bulb-type lectin" evidence="10">
    <location>
        <begin position="10"/>
        <end position="58"/>
    </location>
</feature>
<evidence type="ECO:0000259" key="10">
    <source>
        <dbReference type="Pfam" id="PF01453"/>
    </source>
</evidence>
<name>A0AAN9STX7_PSOTE</name>
<feature type="transmembrane region" description="Helical" evidence="9">
    <location>
        <begin position="233"/>
        <end position="256"/>
    </location>
</feature>
<keyword evidence="1" id="KW-0723">Serine/threonine-protein kinase</keyword>
<keyword evidence="4" id="KW-0547">Nucleotide-binding</keyword>
<dbReference type="InterPro" id="IPR001480">
    <property type="entry name" value="Bulb-type_lectin_dom"/>
</dbReference>
<keyword evidence="9" id="KW-0472">Membrane</keyword>
<evidence type="ECO:0000256" key="7">
    <source>
        <dbReference type="ARBA" id="ARBA00023157"/>
    </source>
</evidence>
<dbReference type="SUPFAM" id="SSF51110">
    <property type="entry name" value="alpha-D-mannose-specific plant lectins"/>
    <property type="match status" value="2"/>
</dbReference>
<accession>A0AAN9STX7</accession>
<keyword evidence="5" id="KW-0418">Kinase</keyword>
<keyword evidence="9" id="KW-0812">Transmembrane</keyword>
<gene>
    <name evidence="11" type="ORF">VNO78_06681</name>
</gene>
<keyword evidence="12" id="KW-1185">Reference proteome</keyword>
<evidence type="ECO:0000256" key="3">
    <source>
        <dbReference type="ARBA" id="ARBA00022729"/>
    </source>
</evidence>
<reference evidence="11 12" key="1">
    <citation type="submission" date="2024-01" db="EMBL/GenBank/DDBJ databases">
        <title>The genomes of 5 underutilized Papilionoideae crops provide insights into root nodulation and disease resistanc.</title>
        <authorList>
            <person name="Jiang F."/>
        </authorList>
    </citation>
    <scope>NUCLEOTIDE SEQUENCE [LARGE SCALE GENOMIC DNA]</scope>
    <source>
        <strain evidence="11">DUOXIRENSHENG_FW03</strain>
        <tissue evidence="11">Leaves</tissue>
    </source>
</reference>
<dbReference type="GO" id="GO:0005524">
    <property type="term" value="F:ATP binding"/>
    <property type="evidence" value="ECO:0007669"/>
    <property type="project" value="UniProtKB-KW"/>
</dbReference>
<evidence type="ECO:0000313" key="12">
    <source>
        <dbReference type="Proteomes" id="UP001386955"/>
    </source>
</evidence>
<keyword evidence="3" id="KW-0732">Signal</keyword>
<dbReference type="AlphaFoldDB" id="A0AAN9STX7"/>
<proteinExistence type="predicted"/>
<dbReference type="Proteomes" id="UP001386955">
    <property type="component" value="Unassembled WGS sequence"/>
</dbReference>
<keyword evidence="2" id="KW-0808">Transferase</keyword>
<evidence type="ECO:0000313" key="11">
    <source>
        <dbReference type="EMBL" id="KAK7405407.1"/>
    </source>
</evidence>
<dbReference type="Gene3D" id="3.30.200.20">
    <property type="entry name" value="Phosphorylase Kinase, domain 1"/>
    <property type="match status" value="1"/>
</dbReference>
<evidence type="ECO:0000256" key="6">
    <source>
        <dbReference type="ARBA" id="ARBA00022840"/>
    </source>
</evidence>
<protein>
    <recommendedName>
        <fullName evidence="10">Bulb-type lectin domain-containing protein</fullName>
    </recommendedName>
</protein>
<dbReference type="InterPro" id="IPR036426">
    <property type="entry name" value="Bulb-type_lectin_dom_sf"/>
</dbReference>
<sequence>MSLWLWDIQCNFVLQQLHPNGTNTTLWQSFDYPSDTLIPTMKLGVNHKTGHHWVLVSWFTKSLETPGAFSLEWDPMEQELMIRRRGKVCWRSGKLKNNRFEHISDNAQQMFKYSIVSNRDENSFSFTATNEEPTLWWILSEIGQIFYYKGYIARADMCYGYNNSGGGCQRWQDIPKCRNPGDVFQGKLGAANYQNARYEPNTSYGYSDLEQFKGDNFYMLVNISTRHTGTKKWIWIAAVFATALLIICLFIMCLVLKKRKYVLQEQKRKGTVMKMLHLATCNWSSSIEDFEIDLKKEHDLKVFNYTSVLTATNGFSSENKLGQGGFGPVYKAWELWKGDACLQLVDPLINELFDPDEVQRCIHVGLLCVEHYANDRPTMSDIVSMLTNMSATVALPQRPAFYVPETSDGLSFKGLCTDSTTAEVTASTMQITDSFKIE</sequence>
<evidence type="ECO:0000256" key="4">
    <source>
        <dbReference type="ARBA" id="ARBA00022741"/>
    </source>
</evidence>